<dbReference type="InterPro" id="IPR013785">
    <property type="entry name" value="Aldolase_TIM"/>
</dbReference>
<dbReference type="Gene3D" id="3.20.20.70">
    <property type="entry name" value="Aldolase class I"/>
    <property type="match status" value="1"/>
</dbReference>
<dbReference type="CDD" id="cd01335">
    <property type="entry name" value="Radical_SAM"/>
    <property type="match status" value="1"/>
</dbReference>
<dbReference type="CDD" id="cd21128">
    <property type="entry name" value="SPASM_rSAM"/>
    <property type="match status" value="1"/>
</dbReference>
<proteinExistence type="predicted"/>
<dbReference type="PANTHER" id="PTHR43524">
    <property type="entry name" value="RADICAL SAM SUPERFAMILY PROTEIN"/>
    <property type="match status" value="1"/>
</dbReference>
<dbReference type="SFLD" id="SFLDS00029">
    <property type="entry name" value="Radical_SAM"/>
    <property type="match status" value="1"/>
</dbReference>
<dbReference type="Pfam" id="PF04055">
    <property type="entry name" value="Radical_SAM"/>
    <property type="match status" value="1"/>
</dbReference>
<evidence type="ECO:0000313" key="2">
    <source>
        <dbReference type="Proteomes" id="UP000190951"/>
    </source>
</evidence>
<protein>
    <submittedName>
        <fullName evidence="1">Antilisterial bacteriocin subtilosin biosynthesis protein AlbA</fullName>
        <ecNumber evidence="1">1.21.98.-</ecNumber>
    </submittedName>
</protein>
<dbReference type="EMBL" id="CP096983">
    <property type="protein sequence ID" value="URZ11178.1"/>
    <property type="molecule type" value="Genomic_DNA"/>
</dbReference>
<keyword evidence="2" id="KW-1185">Reference proteome</keyword>
<dbReference type="PROSITE" id="PS51918">
    <property type="entry name" value="RADICAL_SAM"/>
    <property type="match status" value="1"/>
</dbReference>
<dbReference type="InterPro" id="IPR023885">
    <property type="entry name" value="4Fe4S-binding_SPASM_dom"/>
</dbReference>
<accession>A0A1S8LAZ6</accession>
<dbReference type="EC" id="1.21.98.-" evidence="1"/>
<gene>
    <name evidence="1" type="primary">albA</name>
    <name evidence="1" type="ORF">CROST_018950</name>
</gene>
<name>A0A1S8LAZ6_9CLOT</name>
<evidence type="ECO:0000313" key="1">
    <source>
        <dbReference type="EMBL" id="URZ11178.1"/>
    </source>
</evidence>
<dbReference type="InterPro" id="IPR058240">
    <property type="entry name" value="rSAM_sf"/>
</dbReference>
<organism evidence="1 2">
    <name type="scientific">Clostridium felsineum</name>
    <dbReference type="NCBI Taxonomy" id="36839"/>
    <lineage>
        <taxon>Bacteria</taxon>
        <taxon>Bacillati</taxon>
        <taxon>Bacillota</taxon>
        <taxon>Clostridia</taxon>
        <taxon>Eubacteriales</taxon>
        <taxon>Clostridiaceae</taxon>
        <taxon>Clostridium</taxon>
    </lineage>
</organism>
<dbReference type="Pfam" id="PF13186">
    <property type="entry name" value="SPASM"/>
    <property type="match status" value="1"/>
</dbReference>
<dbReference type="AlphaFoldDB" id="A0A1S8LAZ6"/>
<dbReference type="SFLD" id="SFLDG01067">
    <property type="entry name" value="SPASM/twitch_domain_containing"/>
    <property type="match status" value="1"/>
</dbReference>
<keyword evidence="1" id="KW-0560">Oxidoreductase</keyword>
<dbReference type="Proteomes" id="UP000190951">
    <property type="component" value="Chromosome"/>
</dbReference>
<dbReference type="GO" id="GO:0051536">
    <property type="term" value="F:iron-sulfur cluster binding"/>
    <property type="evidence" value="ECO:0007669"/>
    <property type="project" value="InterPro"/>
</dbReference>
<dbReference type="GO" id="GO:0016491">
    <property type="term" value="F:oxidoreductase activity"/>
    <property type="evidence" value="ECO:0007669"/>
    <property type="project" value="UniProtKB-KW"/>
</dbReference>
<dbReference type="KEGG" id="crw:CROST_018950"/>
<sequence>MKNFNLESYLSDGVQKIVKGIIKSTLSNPKESLFMAKYSAASKNAIKLRAAAAKRGEHVPPFLIASITSKCNLHCKGCYARHVNSCTDEETVNQLKDEDWRKIFHEANNMGVGFILLLGGEPLMRPNVIKMAGEIQDILFPIFTNGTMINEEYIKLFKKYRNLIPIFSIEGNENNTDDRRGKGIFTKIIKKMNEIYENNIIYGASITVTKDNLKEVTSQKFLDELYNKGCKSVIYVEYVPVSEDTKKLALNGEREFLEEKLVQIRNKYKDMLFVSFPGDEKSSGGCLAAGRGFFHINYNGGVEPCPFSPYSDTNLKNIPLKEAINSPLFKKLRSNSMLIEEHSGGCVLFEKEEVVQSLLQKE</sequence>
<reference evidence="1 2" key="1">
    <citation type="submission" date="2022-04" db="EMBL/GenBank/DDBJ databases">
        <title>Genome sequence of C. roseum typestrain.</title>
        <authorList>
            <person name="Poehlein A."/>
            <person name="Schoch T."/>
            <person name="Duerre P."/>
            <person name="Daniel R."/>
        </authorList>
    </citation>
    <scope>NUCLEOTIDE SEQUENCE [LARGE SCALE GENOMIC DNA]</scope>
    <source>
        <strain evidence="1 2">DSM 7320</strain>
    </source>
</reference>
<dbReference type="STRING" id="84029.CROST_13870"/>
<dbReference type="SUPFAM" id="SSF102114">
    <property type="entry name" value="Radical SAM enzymes"/>
    <property type="match status" value="1"/>
</dbReference>
<dbReference type="InterPro" id="IPR007197">
    <property type="entry name" value="rSAM"/>
</dbReference>
<dbReference type="SFLD" id="SFLDG01386">
    <property type="entry name" value="main_SPASM_domain-containing"/>
    <property type="match status" value="1"/>
</dbReference>
<dbReference type="PANTHER" id="PTHR43524:SF1">
    <property type="entry name" value="RADICAL SAM SUPERFAMILY PROTEIN"/>
    <property type="match status" value="1"/>
</dbReference>